<accession>A0A427XQ19</accession>
<comment type="caution">
    <text evidence="16">The sequence shown here is derived from an EMBL/GenBank/DDBJ whole genome shotgun (WGS) entry which is preliminary data.</text>
</comment>
<evidence type="ECO:0000256" key="12">
    <source>
        <dbReference type="SAM" id="MobiDB-lite"/>
    </source>
</evidence>
<dbReference type="GO" id="GO:0003723">
    <property type="term" value="F:RNA binding"/>
    <property type="evidence" value="ECO:0007669"/>
    <property type="project" value="UniProtKB-KW"/>
</dbReference>
<evidence type="ECO:0000259" key="14">
    <source>
        <dbReference type="PROSITE" id="PS51194"/>
    </source>
</evidence>
<feature type="compositionally biased region" description="Low complexity" evidence="12">
    <location>
        <begin position="13"/>
        <end position="27"/>
    </location>
</feature>
<keyword evidence="2" id="KW-0690">Ribosome biogenesis</keyword>
<evidence type="ECO:0000256" key="6">
    <source>
        <dbReference type="ARBA" id="ARBA00022840"/>
    </source>
</evidence>
<dbReference type="OrthoDB" id="10261904at2759"/>
<dbReference type="STRING" id="105984.A0A427XQ19"/>
<comment type="similarity">
    <text evidence="9">Belongs to the DEAD box helicase family. DDX47/RRP3 subfamily.</text>
</comment>
<evidence type="ECO:0000259" key="15">
    <source>
        <dbReference type="PROSITE" id="PS51195"/>
    </source>
</evidence>
<sequence length="474" mass="51384">MHDKFNNIHTTMSSASSDSGPSRSPSPDAEAGPSAKTFADLGVSQELCDACESLGFKAPTDIQAEAIPPALTGRDIIGIAQTGSGKTAAFSLPILQTLWENPQPFFALMLAPTRELADQIAKQVAALGAPIGVRTAVIVGGMDMMSQSIALSKRPHIIVATPGRLMDHLENTKGFSLKALKYLVLDEADRLLDLDFGPIIDKLLKIIPKERNTFLFSATLSTKVEKLKRASLNKPVQVKVASKYSTVSTLMQYYVFFPEVQKDAYLFYLVNELSSSSMIIFTGTVDRAQRLSIMLNRLGFPAIPLHGQLSQSARQGSLNKFKSGGRKILVATDVASRGLDIPLVDLVVNYDIPSNSKDYVHRVGRTARAGRSGKSITLTTQYDVVMLKGIEAAIGRQLPAFEVDKEAVAILSDRVSEAARAARIEMREQGTGGAGGKRGRDKGSKGRFDDNRDRDDDVVQGGMPNKKFKKGGRR</sequence>
<dbReference type="InterPro" id="IPR014001">
    <property type="entry name" value="Helicase_ATP-bd"/>
</dbReference>
<dbReference type="GO" id="GO:0005829">
    <property type="term" value="C:cytosol"/>
    <property type="evidence" value="ECO:0007669"/>
    <property type="project" value="TreeGrafter"/>
</dbReference>
<evidence type="ECO:0000256" key="8">
    <source>
        <dbReference type="ARBA" id="ARBA00023242"/>
    </source>
</evidence>
<evidence type="ECO:0000259" key="13">
    <source>
        <dbReference type="PROSITE" id="PS51192"/>
    </source>
</evidence>
<dbReference type="SMART" id="SM00490">
    <property type="entry name" value="HELICc"/>
    <property type="match status" value="1"/>
</dbReference>
<dbReference type="SMART" id="SM00487">
    <property type="entry name" value="DEXDc"/>
    <property type="match status" value="1"/>
</dbReference>
<keyword evidence="17" id="KW-1185">Reference proteome</keyword>
<feature type="domain" description="DEAD-box RNA helicase Q" evidence="15">
    <location>
        <begin position="36"/>
        <end position="64"/>
    </location>
</feature>
<feature type="domain" description="Helicase ATP-binding" evidence="13">
    <location>
        <begin position="67"/>
        <end position="238"/>
    </location>
</feature>
<dbReference type="InterPro" id="IPR000629">
    <property type="entry name" value="RNA-helicase_DEAD-box_CS"/>
</dbReference>
<comment type="subcellular location">
    <subcellularLocation>
        <location evidence="1">Nucleus</location>
    </subcellularLocation>
</comment>
<gene>
    <name evidence="16" type="primary">RRP3</name>
    <name evidence="16" type="ORF">EHS24_008373</name>
</gene>
<feature type="domain" description="Helicase C-terminal" evidence="14">
    <location>
        <begin position="261"/>
        <end position="409"/>
    </location>
</feature>
<reference evidence="16 17" key="1">
    <citation type="submission" date="2018-11" db="EMBL/GenBank/DDBJ databases">
        <title>Genome sequence of Apiotrichum porosum DSM 27194.</title>
        <authorList>
            <person name="Aliyu H."/>
            <person name="Gorte O."/>
            <person name="Ochsenreither K."/>
        </authorList>
    </citation>
    <scope>NUCLEOTIDE SEQUENCE [LARGE SCALE GENOMIC DNA]</scope>
    <source>
        <strain evidence="16 17">DSM 27194</strain>
    </source>
</reference>
<feature type="compositionally biased region" description="Basic and acidic residues" evidence="12">
    <location>
        <begin position="441"/>
        <end position="457"/>
    </location>
</feature>
<dbReference type="InterPro" id="IPR044765">
    <property type="entry name" value="DDX47/Rrp3_DEADc"/>
</dbReference>
<dbReference type="GO" id="GO:0005524">
    <property type="term" value="F:ATP binding"/>
    <property type="evidence" value="ECO:0007669"/>
    <property type="project" value="UniProtKB-KW"/>
</dbReference>
<dbReference type="Gene3D" id="3.40.50.300">
    <property type="entry name" value="P-loop containing nucleotide triphosphate hydrolases"/>
    <property type="match status" value="2"/>
</dbReference>
<evidence type="ECO:0000256" key="1">
    <source>
        <dbReference type="ARBA" id="ARBA00004123"/>
    </source>
</evidence>
<feature type="short sequence motif" description="Q motif" evidence="10">
    <location>
        <begin position="36"/>
        <end position="64"/>
    </location>
</feature>
<name>A0A427XQ19_9TREE</name>
<evidence type="ECO:0000256" key="2">
    <source>
        <dbReference type="ARBA" id="ARBA00022517"/>
    </source>
</evidence>
<keyword evidence="5 11" id="KW-0347">Helicase</keyword>
<dbReference type="CDD" id="cd17954">
    <property type="entry name" value="DEADc_DDX47"/>
    <property type="match status" value="1"/>
</dbReference>
<dbReference type="GO" id="GO:0042254">
    <property type="term" value="P:ribosome biogenesis"/>
    <property type="evidence" value="ECO:0007669"/>
    <property type="project" value="UniProtKB-KW"/>
</dbReference>
<dbReference type="InterPro" id="IPR011545">
    <property type="entry name" value="DEAD/DEAH_box_helicase_dom"/>
</dbReference>
<evidence type="ECO:0000313" key="17">
    <source>
        <dbReference type="Proteomes" id="UP000279236"/>
    </source>
</evidence>
<dbReference type="RefSeq" id="XP_028475663.1">
    <property type="nucleotide sequence ID" value="XM_028623689.1"/>
</dbReference>
<protein>
    <submittedName>
        <fullName evidence="16">Ribosomal RNA processing protein</fullName>
    </submittedName>
</protein>
<keyword evidence="3 11" id="KW-0547">Nucleotide-binding</keyword>
<proteinExistence type="inferred from homology"/>
<evidence type="ECO:0000256" key="9">
    <source>
        <dbReference type="ARBA" id="ARBA00024350"/>
    </source>
</evidence>
<evidence type="ECO:0000256" key="7">
    <source>
        <dbReference type="ARBA" id="ARBA00022884"/>
    </source>
</evidence>
<dbReference type="GO" id="GO:0005634">
    <property type="term" value="C:nucleus"/>
    <property type="evidence" value="ECO:0007669"/>
    <property type="project" value="UniProtKB-SubCell"/>
</dbReference>
<dbReference type="GO" id="GO:0010467">
    <property type="term" value="P:gene expression"/>
    <property type="evidence" value="ECO:0007669"/>
    <property type="project" value="UniProtKB-ARBA"/>
</dbReference>
<dbReference type="GO" id="GO:0003724">
    <property type="term" value="F:RNA helicase activity"/>
    <property type="evidence" value="ECO:0007669"/>
    <property type="project" value="InterPro"/>
</dbReference>
<dbReference type="PROSITE" id="PS00039">
    <property type="entry name" value="DEAD_ATP_HELICASE"/>
    <property type="match status" value="1"/>
</dbReference>
<dbReference type="AlphaFoldDB" id="A0A427XQ19"/>
<evidence type="ECO:0000256" key="11">
    <source>
        <dbReference type="RuleBase" id="RU000492"/>
    </source>
</evidence>
<dbReference type="InterPro" id="IPR014014">
    <property type="entry name" value="RNA_helicase_DEAD_Q_motif"/>
</dbReference>
<organism evidence="16 17">
    <name type="scientific">Apiotrichum porosum</name>
    <dbReference type="NCBI Taxonomy" id="105984"/>
    <lineage>
        <taxon>Eukaryota</taxon>
        <taxon>Fungi</taxon>
        <taxon>Dikarya</taxon>
        <taxon>Basidiomycota</taxon>
        <taxon>Agaricomycotina</taxon>
        <taxon>Tremellomycetes</taxon>
        <taxon>Trichosporonales</taxon>
        <taxon>Trichosporonaceae</taxon>
        <taxon>Apiotrichum</taxon>
    </lineage>
</organism>
<dbReference type="Pfam" id="PF00270">
    <property type="entry name" value="DEAD"/>
    <property type="match status" value="1"/>
</dbReference>
<keyword evidence="7" id="KW-0694">RNA-binding</keyword>
<dbReference type="PROSITE" id="PS51192">
    <property type="entry name" value="HELICASE_ATP_BIND_1"/>
    <property type="match status" value="1"/>
</dbReference>
<evidence type="ECO:0000256" key="10">
    <source>
        <dbReference type="PROSITE-ProRule" id="PRU00552"/>
    </source>
</evidence>
<dbReference type="SUPFAM" id="SSF52540">
    <property type="entry name" value="P-loop containing nucleoside triphosphate hydrolases"/>
    <property type="match status" value="1"/>
</dbReference>
<evidence type="ECO:0000256" key="3">
    <source>
        <dbReference type="ARBA" id="ARBA00022741"/>
    </source>
</evidence>
<dbReference type="Proteomes" id="UP000279236">
    <property type="component" value="Unassembled WGS sequence"/>
</dbReference>
<dbReference type="InterPro" id="IPR001650">
    <property type="entry name" value="Helicase_C-like"/>
</dbReference>
<dbReference type="GeneID" id="39592916"/>
<dbReference type="PANTHER" id="PTHR47959:SF20">
    <property type="entry name" value="RNA HELICASE"/>
    <property type="match status" value="1"/>
</dbReference>
<dbReference type="CDD" id="cd18787">
    <property type="entry name" value="SF2_C_DEAD"/>
    <property type="match status" value="1"/>
</dbReference>
<dbReference type="InterPro" id="IPR027417">
    <property type="entry name" value="P-loop_NTPase"/>
</dbReference>
<dbReference type="PROSITE" id="PS51195">
    <property type="entry name" value="Q_MOTIF"/>
    <property type="match status" value="1"/>
</dbReference>
<keyword evidence="4 11" id="KW-0378">Hydrolase</keyword>
<dbReference type="PROSITE" id="PS51194">
    <property type="entry name" value="HELICASE_CTER"/>
    <property type="match status" value="1"/>
</dbReference>
<evidence type="ECO:0000313" key="16">
    <source>
        <dbReference type="EMBL" id="RSH80944.1"/>
    </source>
</evidence>
<dbReference type="EMBL" id="RSCE01000007">
    <property type="protein sequence ID" value="RSH80944.1"/>
    <property type="molecule type" value="Genomic_DNA"/>
</dbReference>
<keyword evidence="6 11" id="KW-0067">ATP-binding</keyword>
<evidence type="ECO:0000256" key="4">
    <source>
        <dbReference type="ARBA" id="ARBA00022801"/>
    </source>
</evidence>
<feature type="region of interest" description="Disordered" evidence="12">
    <location>
        <begin position="1"/>
        <end position="35"/>
    </location>
</feature>
<dbReference type="InterPro" id="IPR050079">
    <property type="entry name" value="DEAD_box_RNA_helicase"/>
</dbReference>
<evidence type="ECO:0000256" key="5">
    <source>
        <dbReference type="ARBA" id="ARBA00022806"/>
    </source>
</evidence>
<feature type="region of interest" description="Disordered" evidence="12">
    <location>
        <begin position="424"/>
        <end position="474"/>
    </location>
</feature>
<dbReference type="PANTHER" id="PTHR47959">
    <property type="entry name" value="ATP-DEPENDENT RNA HELICASE RHLE-RELATED"/>
    <property type="match status" value="1"/>
</dbReference>
<keyword evidence="8" id="KW-0539">Nucleus</keyword>
<dbReference type="GO" id="GO:0016787">
    <property type="term" value="F:hydrolase activity"/>
    <property type="evidence" value="ECO:0007669"/>
    <property type="project" value="UniProtKB-KW"/>
</dbReference>
<dbReference type="Pfam" id="PF00271">
    <property type="entry name" value="Helicase_C"/>
    <property type="match status" value="1"/>
</dbReference>